<keyword evidence="1" id="KW-0472">Membrane</keyword>
<protein>
    <submittedName>
        <fullName evidence="2">Uncharacterized protein</fullName>
    </submittedName>
</protein>
<feature type="transmembrane region" description="Helical" evidence="1">
    <location>
        <begin position="94"/>
        <end position="116"/>
    </location>
</feature>
<keyword evidence="1" id="KW-0812">Transmembrane</keyword>
<organism evidence="2 3">
    <name type="scientific">Phytohabitans flavus</name>
    <dbReference type="NCBI Taxonomy" id="1076124"/>
    <lineage>
        <taxon>Bacteria</taxon>
        <taxon>Bacillati</taxon>
        <taxon>Actinomycetota</taxon>
        <taxon>Actinomycetes</taxon>
        <taxon>Micromonosporales</taxon>
        <taxon>Micromonosporaceae</taxon>
    </lineage>
</organism>
<dbReference type="RefSeq" id="WP_173036544.1">
    <property type="nucleotide sequence ID" value="NZ_AP022870.1"/>
</dbReference>
<evidence type="ECO:0000313" key="3">
    <source>
        <dbReference type="Proteomes" id="UP000502508"/>
    </source>
</evidence>
<dbReference type="KEGG" id="pfla:Pflav_029250"/>
<dbReference type="EMBL" id="AP022870">
    <property type="protein sequence ID" value="BCB76515.1"/>
    <property type="molecule type" value="Genomic_DNA"/>
</dbReference>
<name>A0A6F8XRQ3_9ACTN</name>
<feature type="transmembrane region" description="Helical" evidence="1">
    <location>
        <begin position="42"/>
        <end position="61"/>
    </location>
</feature>
<sequence length="124" mass="13299">MGWFLWPYRAIATLVAGLSYLQSILAGQFLSGTYSSLLGHQNNAAIIDMLLILGIAVALPIPLWGRRAWWPVVFAAGLLGMTTVQNQLGFARILTVHIPLGVAIVMAATGVAIWAWRASPKADG</sequence>
<gene>
    <name evidence="2" type="ORF">Pflav_029250</name>
</gene>
<dbReference type="Proteomes" id="UP000502508">
    <property type="component" value="Chromosome"/>
</dbReference>
<accession>A0A6F8XRQ3</accession>
<keyword evidence="1" id="KW-1133">Transmembrane helix</keyword>
<evidence type="ECO:0000313" key="2">
    <source>
        <dbReference type="EMBL" id="BCB76515.1"/>
    </source>
</evidence>
<dbReference type="AlphaFoldDB" id="A0A6F8XRQ3"/>
<feature type="transmembrane region" description="Helical" evidence="1">
    <location>
        <begin position="68"/>
        <end position="88"/>
    </location>
</feature>
<reference evidence="2 3" key="2">
    <citation type="submission" date="2020-03" db="EMBL/GenBank/DDBJ databases">
        <authorList>
            <person name="Ichikawa N."/>
            <person name="Kimura A."/>
            <person name="Kitahashi Y."/>
            <person name="Uohara A."/>
        </authorList>
    </citation>
    <scope>NUCLEOTIDE SEQUENCE [LARGE SCALE GENOMIC DNA]</scope>
    <source>
        <strain evidence="2 3">NBRC 107702</strain>
    </source>
</reference>
<evidence type="ECO:0000256" key="1">
    <source>
        <dbReference type="SAM" id="Phobius"/>
    </source>
</evidence>
<reference evidence="2 3" key="1">
    <citation type="submission" date="2020-03" db="EMBL/GenBank/DDBJ databases">
        <title>Whole genome shotgun sequence of Phytohabitans flavus NBRC 107702.</title>
        <authorList>
            <person name="Komaki H."/>
            <person name="Tamura T."/>
        </authorList>
    </citation>
    <scope>NUCLEOTIDE SEQUENCE [LARGE SCALE GENOMIC DNA]</scope>
    <source>
        <strain evidence="2 3">NBRC 107702</strain>
    </source>
</reference>
<keyword evidence="3" id="KW-1185">Reference proteome</keyword>
<proteinExistence type="predicted"/>